<comment type="caution">
    <text evidence="1">The sequence shown here is derived from an EMBL/GenBank/DDBJ whole genome shotgun (WGS) entry which is preliminary data.</text>
</comment>
<dbReference type="EMBL" id="JNBR01002425">
    <property type="protein sequence ID" value="OQR82688.1"/>
    <property type="molecule type" value="Genomic_DNA"/>
</dbReference>
<dbReference type="OrthoDB" id="75652at2759"/>
<keyword evidence="2" id="KW-1185">Reference proteome</keyword>
<dbReference type="AlphaFoldDB" id="A0A1V9YAI4"/>
<evidence type="ECO:0000313" key="2">
    <source>
        <dbReference type="Proteomes" id="UP000243579"/>
    </source>
</evidence>
<name>A0A1V9YAI4_ACHHY</name>
<dbReference type="Proteomes" id="UP000243579">
    <property type="component" value="Unassembled WGS sequence"/>
</dbReference>
<gene>
    <name evidence="1" type="ORF">ACHHYP_15635</name>
</gene>
<reference evidence="1 2" key="1">
    <citation type="journal article" date="2014" name="Genome Biol. Evol.">
        <title>The secreted proteins of Achlya hypogyna and Thraustotheca clavata identify the ancestral oomycete secretome and reveal gene acquisitions by horizontal gene transfer.</title>
        <authorList>
            <person name="Misner I."/>
            <person name="Blouin N."/>
            <person name="Leonard G."/>
            <person name="Richards T.A."/>
            <person name="Lane C.E."/>
        </authorList>
    </citation>
    <scope>NUCLEOTIDE SEQUENCE [LARGE SCALE GENOMIC DNA]</scope>
    <source>
        <strain evidence="1 2">ATCC 48635</strain>
    </source>
</reference>
<accession>A0A1V9YAI4</accession>
<protein>
    <submittedName>
        <fullName evidence="1">Uncharacterized protein</fullName>
    </submittedName>
</protein>
<sequence length="316" mass="34208">MSVARAFRRLSSTKPLSAKSASALSIRTISLPSLAVAPSPIASFSTAARSIRAVPKPAHVKGDLATVAIGIAAGLAVLGVGKIWMDASATGDVSKENLVNYFLELAHNIEHLVGQLPQLAEQVIHHATASGQQISEEQVHQVLVERLGQAVQMADQELSKKYRFSAEGIEKAMAAYQHDADVVAAIQRLEQVIQNSPLAQVNVTIPEDLTPEKAIDIMAQVLNAIGRAIEEAINEAKAKGMKDVNLEKELWQEAYLRKTQQYTEEIHREVGIDEAIMNAAINQFAQDPAFGLKLQGLLEEQQAKFQALGISLQDVV</sequence>
<evidence type="ECO:0000313" key="1">
    <source>
        <dbReference type="EMBL" id="OQR82688.1"/>
    </source>
</evidence>
<organism evidence="1 2">
    <name type="scientific">Achlya hypogyna</name>
    <name type="common">Oomycete</name>
    <name type="synonym">Protoachlya hypogyna</name>
    <dbReference type="NCBI Taxonomy" id="1202772"/>
    <lineage>
        <taxon>Eukaryota</taxon>
        <taxon>Sar</taxon>
        <taxon>Stramenopiles</taxon>
        <taxon>Oomycota</taxon>
        <taxon>Saprolegniomycetes</taxon>
        <taxon>Saprolegniales</taxon>
        <taxon>Achlyaceae</taxon>
        <taxon>Achlya</taxon>
    </lineage>
</organism>
<proteinExistence type="predicted"/>